<sequence length="145" mass="16743">MLKDVLFDDTTLIDIDIKDKIDLFTKITKISKEKGYISDEQGVIEDFYAKEQNTETYLGTECAIPHARSSRILKNVIFFVRVKNSIKWSDEDNAKFIFAILAKENDVDKHIDMLMAVSKKVLDPKVLDVLRKSNSREEILDILCK</sequence>
<dbReference type="InterPro" id="IPR016152">
    <property type="entry name" value="PTrfase/Anion_transptr"/>
</dbReference>
<dbReference type="AlphaFoldDB" id="A0A0E3UUA7"/>
<accession>A0A0E3UUA7</accession>
<organism evidence="2 3">
    <name type="scientific">Sneathia vaginalis</name>
    <dbReference type="NCBI Taxonomy" id="187101"/>
    <lineage>
        <taxon>Bacteria</taxon>
        <taxon>Fusobacteriati</taxon>
        <taxon>Fusobacteriota</taxon>
        <taxon>Fusobacteriia</taxon>
        <taxon>Fusobacteriales</taxon>
        <taxon>Leptotrichiaceae</taxon>
        <taxon>Sneathia</taxon>
    </lineage>
</organism>
<reference evidence="2 3" key="1">
    <citation type="journal article" date="2012" name="BMC Genomics">
        <title>Genomic sequence analysis and characterization of Sneathia amnii sp. nov.</title>
        <authorList>
            <consortium name="Vaginal Microbiome Consortium (additional members)"/>
            <person name="Harwich M.D.Jr."/>
            <person name="Serrano M.G."/>
            <person name="Fettweis J.M."/>
            <person name="Alves J.M."/>
            <person name="Reimers M.A."/>
            <person name="Buck G.A."/>
            <person name="Jefferson K.K."/>
        </authorList>
    </citation>
    <scope>NUCLEOTIDE SEQUENCE [LARGE SCALE GENOMIC DNA]</scope>
    <source>
        <strain evidence="2 3">SN35</strain>
    </source>
</reference>
<dbReference type="STRING" id="187101.VC03_00745"/>
<dbReference type="SUPFAM" id="SSF55804">
    <property type="entry name" value="Phoshotransferase/anion transport protein"/>
    <property type="match status" value="1"/>
</dbReference>
<dbReference type="PROSITE" id="PS51094">
    <property type="entry name" value="PTS_EIIA_TYPE_2"/>
    <property type="match status" value="1"/>
</dbReference>
<dbReference type="Pfam" id="PF00359">
    <property type="entry name" value="PTS_EIIA_2"/>
    <property type="match status" value="1"/>
</dbReference>
<dbReference type="Proteomes" id="UP000033103">
    <property type="component" value="Chromosome"/>
</dbReference>
<dbReference type="OrthoDB" id="6399425at2"/>
<protein>
    <recommendedName>
        <fullName evidence="1">PTS EIIA type-2 domain-containing protein</fullName>
    </recommendedName>
</protein>
<dbReference type="PATRIC" id="fig|1069640.6.peg.141"/>
<dbReference type="InterPro" id="IPR002178">
    <property type="entry name" value="PTS_EIIA_type-2_dom"/>
</dbReference>
<name>A0A0E3UUA7_9FUSO</name>
<gene>
    <name evidence="2" type="ORF">VC03_00745</name>
</gene>
<feature type="domain" description="PTS EIIA type-2" evidence="1">
    <location>
        <begin position="4"/>
        <end position="145"/>
    </location>
</feature>
<dbReference type="EMBL" id="CP011280">
    <property type="protein sequence ID" value="AKC95118.1"/>
    <property type="molecule type" value="Genomic_DNA"/>
</dbReference>
<dbReference type="PANTHER" id="PTHR47738">
    <property type="entry name" value="PTS SYSTEM FRUCTOSE-LIKE EIIA COMPONENT-RELATED"/>
    <property type="match status" value="1"/>
</dbReference>
<dbReference type="Gene3D" id="3.40.930.10">
    <property type="entry name" value="Mannitol-specific EII, Chain A"/>
    <property type="match status" value="1"/>
</dbReference>
<dbReference type="KEGG" id="sns:VC03_00745"/>
<dbReference type="PANTHER" id="PTHR47738:SF2">
    <property type="entry name" value="PTS SYSTEM FRUCTOSE-LIKE EIIA COMPONENT"/>
    <property type="match status" value="1"/>
</dbReference>
<dbReference type="InterPro" id="IPR051541">
    <property type="entry name" value="PTS_SugarTrans_NitroReg"/>
</dbReference>
<keyword evidence="3" id="KW-1185">Reference proteome</keyword>
<evidence type="ECO:0000313" key="2">
    <source>
        <dbReference type="EMBL" id="AKC95118.1"/>
    </source>
</evidence>
<dbReference type="RefSeq" id="WP_046328224.1">
    <property type="nucleotide sequence ID" value="NZ_CP011280.1"/>
</dbReference>
<evidence type="ECO:0000313" key="3">
    <source>
        <dbReference type="Proteomes" id="UP000033103"/>
    </source>
</evidence>
<proteinExistence type="predicted"/>
<evidence type="ECO:0000259" key="1">
    <source>
        <dbReference type="PROSITE" id="PS51094"/>
    </source>
</evidence>
<dbReference type="HOGENOM" id="CLU_072531_5_1_0"/>